<dbReference type="SUPFAM" id="SSF58104">
    <property type="entry name" value="Methyl-accepting chemotaxis protein (MCP) signaling domain"/>
    <property type="match status" value="1"/>
</dbReference>
<evidence type="ECO:0008006" key="9">
    <source>
        <dbReference type="Google" id="ProtNLM"/>
    </source>
</evidence>
<dbReference type="CDD" id="cd06225">
    <property type="entry name" value="HAMP"/>
    <property type="match status" value="1"/>
</dbReference>
<dbReference type="InterPro" id="IPR051310">
    <property type="entry name" value="MCP_chemotaxis"/>
</dbReference>
<feature type="compositionally biased region" description="Basic residues" evidence="4">
    <location>
        <begin position="370"/>
        <end position="379"/>
    </location>
</feature>
<dbReference type="Gene3D" id="1.10.287.950">
    <property type="entry name" value="Methyl-accepting chemotaxis protein"/>
    <property type="match status" value="1"/>
</dbReference>
<evidence type="ECO:0000256" key="1">
    <source>
        <dbReference type="ARBA" id="ARBA00022500"/>
    </source>
</evidence>
<dbReference type="STRING" id="2018661.A0A2A2KFR4"/>
<evidence type="ECO:0000256" key="2">
    <source>
        <dbReference type="ARBA" id="ARBA00029447"/>
    </source>
</evidence>
<dbReference type="GO" id="GO:0004888">
    <property type="term" value="F:transmembrane signaling receptor activity"/>
    <property type="evidence" value="ECO:0007669"/>
    <property type="project" value="InterPro"/>
</dbReference>
<dbReference type="OrthoDB" id="10061308at2759"/>
<name>A0A2A2KFR4_9BILA</name>
<dbReference type="SUPFAM" id="SSF55785">
    <property type="entry name" value="PYP-like sensor domain (PAS domain)"/>
    <property type="match status" value="1"/>
</dbReference>
<dbReference type="PRINTS" id="PR00260">
    <property type="entry name" value="CHEMTRNSDUCR"/>
</dbReference>
<comment type="caution">
    <text evidence="7">The sequence shown here is derived from an EMBL/GenBank/DDBJ whole genome shotgun (WGS) entry which is preliminary data.</text>
</comment>
<evidence type="ECO:0000256" key="4">
    <source>
        <dbReference type="SAM" id="MobiDB-lite"/>
    </source>
</evidence>
<dbReference type="PROSITE" id="PS50111">
    <property type="entry name" value="CHEMOTAXIS_TRANSDUC_2"/>
    <property type="match status" value="1"/>
</dbReference>
<dbReference type="InterPro" id="IPR003660">
    <property type="entry name" value="HAMP_dom"/>
</dbReference>
<dbReference type="InterPro" id="IPR004090">
    <property type="entry name" value="Chemotax_Me-accpt_rcpt"/>
</dbReference>
<dbReference type="CDD" id="cd00130">
    <property type="entry name" value="PAS"/>
    <property type="match status" value="1"/>
</dbReference>
<dbReference type="PANTHER" id="PTHR43531:SF11">
    <property type="entry name" value="METHYL-ACCEPTING CHEMOTAXIS PROTEIN 3"/>
    <property type="match status" value="1"/>
</dbReference>
<dbReference type="AlphaFoldDB" id="A0A2A2KFR4"/>
<feature type="domain" description="HAMP" evidence="6">
    <location>
        <begin position="126"/>
        <end position="178"/>
    </location>
</feature>
<dbReference type="GO" id="GO:0006935">
    <property type="term" value="P:chemotaxis"/>
    <property type="evidence" value="ECO:0007669"/>
    <property type="project" value="UniProtKB-KW"/>
</dbReference>
<feature type="domain" description="Methyl-accepting transducer" evidence="5">
    <location>
        <begin position="183"/>
        <end position="312"/>
    </location>
</feature>
<dbReference type="Gene3D" id="3.30.450.20">
    <property type="entry name" value="PAS domain"/>
    <property type="match status" value="1"/>
</dbReference>
<feature type="compositionally biased region" description="Low complexity" evidence="4">
    <location>
        <begin position="347"/>
        <end position="369"/>
    </location>
</feature>
<dbReference type="SMART" id="SM00283">
    <property type="entry name" value="MA"/>
    <property type="match status" value="1"/>
</dbReference>
<evidence type="ECO:0000259" key="5">
    <source>
        <dbReference type="PROSITE" id="PS50111"/>
    </source>
</evidence>
<accession>A0A2A2KFR4</accession>
<feature type="region of interest" description="Disordered" evidence="4">
    <location>
        <begin position="313"/>
        <end position="379"/>
    </location>
</feature>
<evidence type="ECO:0000313" key="8">
    <source>
        <dbReference type="Proteomes" id="UP000218231"/>
    </source>
</evidence>
<dbReference type="Proteomes" id="UP000218231">
    <property type="component" value="Unassembled WGS sequence"/>
</dbReference>
<reference evidence="7 8" key="1">
    <citation type="journal article" date="2017" name="Curr. Biol.">
        <title>Genome architecture and evolution of a unichromosomal asexual nematode.</title>
        <authorList>
            <person name="Fradin H."/>
            <person name="Zegar C."/>
            <person name="Gutwein M."/>
            <person name="Lucas J."/>
            <person name="Kovtun M."/>
            <person name="Corcoran D."/>
            <person name="Baugh L.R."/>
            <person name="Kiontke K."/>
            <person name="Gunsalus K."/>
            <person name="Fitch D.H."/>
            <person name="Piano F."/>
        </authorList>
    </citation>
    <scope>NUCLEOTIDE SEQUENCE [LARGE SCALE GENOMIC DNA]</scope>
    <source>
        <strain evidence="7">PF1309</strain>
    </source>
</reference>
<evidence type="ECO:0000256" key="3">
    <source>
        <dbReference type="PROSITE-ProRule" id="PRU00284"/>
    </source>
</evidence>
<dbReference type="InterPro" id="IPR000014">
    <property type="entry name" value="PAS"/>
</dbReference>
<dbReference type="GO" id="GO:0007165">
    <property type="term" value="P:signal transduction"/>
    <property type="evidence" value="ECO:0007669"/>
    <property type="project" value="UniProtKB-KW"/>
</dbReference>
<sequence>MLFKRPSDTLEARTALAVFRHSPDAMMLLRDNRFVACNAAAEQVYGAPTAAILGQNPVVFSAPEQGDGRPTIEHVNERVSQAIRDGHARFEWLNMRNGQIVRMLVTLIPVAIDGGAEVLVLVQDMTATSQVVDAIGEGLERLAGGDLTVRIDAAFTPEFEPLRASFNSAAATMQDSLQTVVAVGNGLASGCGDIRTAADDLSLRTERQAASLEETAAAMDEITSNVRVTADTAGRAETIVAGAHRAAEESSVVVERAMQAMAGIERASNEISEIISVIDGIAFQTNLLALNAGVEAARAGDAGKGFAVVASETLRRGSPPRRYRSTMASASSPKPALRSSGSSRRWPTSAALSPASHPPRASRPAGSARSTRRSARWTR</sequence>
<dbReference type="InterPro" id="IPR035965">
    <property type="entry name" value="PAS-like_dom_sf"/>
</dbReference>
<protein>
    <recommendedName>
        <fullName evidence="9">Methyl-accepting transducer domain-containing protein</fullName>
    </recommendedName>
</protein>
<proteinExistence type="inferred from homology"/>
<dbReference type="SMART" id="SM00304">
    <property type="entry name" value="HAMP"/>
    <property type="match status" value="1"/>
</dbReference>
<dbReference type="Pfam" id="PF13426">
    <property type="entry name" value="PAS_9"/>
    <property type="match status" value="1"/>
</dbReference>
<dbReference type="EMBL" id="LIAE01008702">
    <property type="protein sequence ID" value="PAV72757.1"/>
    <property type="molecule type" value="Genomic_DNA"/>
</dbReference>
<evidence type="ECO:0000259" key="6">
    <source>
        <dbReference type="PROSITE" id="PS50885"/>
    </source>
</evidence>
<dbReference type="PROSITE" id="PS50885">
    <property type="entry name" value="HAMP"/>
    <property type="match status" value="1"/>
</dbReference>
<dbReference type="Pfam" id="PF00015">
    <property type="entry name" value="MCPsignal"/>
    <property type="match status" value="1"/>
</dbReference>
<keyword evidence="1" id="KW-0145">Chemotaxis</keyword>
<keyword evidence="8" id="KW-1185">Reference proteome</keyword>
<keyword evidence="3" id="KW-0807">Transducer</keyword>
<comment type="similarity">
    <text evidence="2">Belongs to the methyl-accepting chemotaxis (MCP) protein family.</text>
</comment>
<evidence type="ECO:0000313" key="7">
    <source>
        <dbReference type="EMBL" id="PAV72757.1"/>
    </source>
</evidence>
<gene>
    <name evidence="7" type="ORF">WR25_10705</name>
</gene>
<organism evidence="7 8">
    <name type="scientific">Diploscapter pachys</name>
    <dbReference type="NCBI Taxonomy" id="2018661"/>
    <lineage>
        <taxon>Eukaryota</taxon>
        <taxon>Metazoa</taxon>
        <taxon>Ecdysozoa</taxon>
        <taxon>Nematoda</taxon>
        <taxon>Chromadorea</taxon>
        <taxon>Rhabditida</taxon>
        <taxon>Rhabditina</taxon>
        <taxon>Rhabditomorpha</taxon>
        <taxon>Rhabditoidea</taxon>
        <taxon>Rhabditidae</taxon>
        <taxon>Diploscapter</taxon>
    </lineage>
</organism>
<dbReference type="InterPro" id="IPR004089">
    <property type="entry name" value="MCPsignal_dom"/>
</dbReference>
<dbReference type="GO" id="GO:0016020">
    <property type="term" value="C:membrane"/>
    <property type="evidence" value="ECO:0007669"/>
    <property type="project" value="InterPro"/>
</dbReference>
<dbReference type="PANTHER" id="PTHR43531">
    <property type="entry name" value="PROTEIN ICFG"/>
    <property type="match status" value="1"/>
</dbReference>